<dbReference type="PANTHER" id="PTHR33562">
    <property type="entry name" value="ATILLA, ISOFORM B-RELATED-RELATED"/>
    <property type="match status" value="1"/>
</dbReference>
<evidence type="ECO:0000256" key="9">
    <source>
        <dbReference type="SAM" id="Phobius"/>
    </source>
</evidence>
<dbReference type="GO" id="GO:0098552">
    <property type="term" value="C:side of membrane"/>
    <property type="evidence" value="ECO:0007669"/>
    <property type="project" value="UniProtKB-KW"/>
</dbReference>
<feature type="transmembrane region" description="Helical" evidence="9">
    <location>
        <begin position="110"/>
        <end position="129"/>
    </location>
</feature>
<reference evidence="11" key="2">
    <citation type="submission" date="2022-10" db="EMBL/GenBank/DDBJ databases">
        <authorList>
            <consortium name="ENA_rothamsted_submissions"/>
            <consortium name="culmorum"/>
            <person name="King R."/>
        </authorList>
    </citation>
    <scope>NUCLEOTIDE SEQUENCE</scope>
</reference>
<keyword evidence="7" id="KW-0325">Glycoprotein</keyword>
<protein>
    <recommendedName>
        <fullName evidence="13">Protein sleepless</fullName>
    </recommendedName>
</protein>
<evidence type="ECO:0000256" key="6">
    <source>
        <dbReference type="ARBA" id="ARBA00023136"/>
    </source>
</evidence>
<keyword evidence="8" id="KW-0449">Lipoprotein</keyword>
<dbReference type="AlphaFoldDB" id="A0A9N9RRF8"/>
<keyword evidence="6 9" id="KW-0472">Membrane</keyword>
<dbReference type="InterPro" id="IPR050975">
    <property type="entry name" value="Sleep_regulator"/>
</dbReference>
<evidence type="ECO:0000256" key="8">
    <source>
        <dbReference type="ARBA" id="ARBA00023288"/>
    </source>
</evidence>
<evidence type="ECO:0000256" key="4">
    <source>
        <dbReference type="ARBA" id="ARBA00022729"/>
    </source>
</evidence>
<dbReference type="OrthoDB" id="75169at2759"/>
<gene>
    <name evidence="11" type="ORF">CHIRRI_LOCUS5154</name>
</gene>
<evidence type="ECO:0000256" key="7">
    <source>
        <dbReference type="ARBA" id="ARBA00023180"/>
    </source>
</evidence>
<dbReference type="GO" id="GO:0030431">
    <property type="term" value="P:sleep"/>
    <property type="evidence" value="ECO:0007669"/>
    <property type="project" value="InterPro"/>
</dbReference>
<evidence type="ECO:0000313" key="11">
    <source>
        <dbReference type="EMBL" id="CAG9802240.1"/>
    </source>
</evidence>
<keyword evidence="3 9" id="KW-0812">Transmembrane</keyword>
<accession>A0A9N9RRF8</accession>
<reference evidence="11" key="1">
    <citation type="submission" date="2022-01" db="EMBL/GenBank/DDBJ databases">
        <authorList>
            <person name="King R."/>
        </authorList>
    </citation>
    <scope>NUCLEOTIDE SEQUENCE</scope>
</reference>
<evidence type="ECO:0000256" key="1">
    <source>
        <dbReference type="ARBA" id="ARBA00004589"/>
    </source>
</evidence>
<keyword evidence="12" id="KW-1185">Reference proteome</keyword>
<name>A0A9N9RRF8_9DIPT</name>
<keyword evidence="5 9" id="KW-1133">Transmembrane helix</keyword>
<dbReference type="EMBL" id="OU895878">
    <property type="protein sequence ID" value="CAG9802240.1"/>
    <property type="molecule type" value="Genomic_DNA"/>
</dbReference>
<evidence type="ECO:0000256" key="2">
    <source>
        <dbReference type="ARBA" id="ARBA00022622"/>
    </source>
</evidence>
<organism evidence="11 12">
    <name type="scientific">Chironomus riparius</name>
    <dbReference type="NCBI Taxonomy" id="315576"/>
    <lineage>
        <taxon>Eukaryota</taxon>
        <taxon>Metazoa</taxon>
        <taxon>Ecdysozoa</taxon>
        <taxon>Arthropoda</taxon>
        <taxon>Hexapoda</taxon>
        <taxon>Insecta</taxon>
        <taxon>Pterygota</taxon>
        <taxon>Neoptera</taxon>
        <taxon>Endopterygota</taxon>
        <taxon>Diptera</taxon>
        <taxon>Nematocera</taxon>
        <taxon>Chironomoidea</taxon>
        <taxon>Chironomidae</taxon>
        <taxon>Chironominae</taxon>
        <taxon>Chironomus</taxon>
    </lineage>
</organism>
<comment type="subcellular location">
    <subcellularLocation>
        <location evidence="1">Membrane</location>
        <topology evidence="1">Lipid-anchor</topology>
        <topology evidence="1">GPI-anchor</topology>
    </subcellularLocation>
</comment>
<feature type="chain" id="PRO_5040435603" description="Protein sleepless" evidence="10">
    <location>
        <begin position="20"/>
        <end position="133"/>
    </location>
</feature>
<evidence type="ECO:0000256" key="3">
    <source>
        <dbReference type="ARBA" id="ARBA00022692"/>
    </source>
</evidence>
<dbReference type="GO" id="GO:0032222">
    <property type="term" value="P:regulation of synaptic transmission, cholinergic"/>
    <property type="evidence" value="ECO:0007669"/>
    <property type="project" value="InterPro"/>
</dbReference>
<keyword evidence="4 10" id="KW-0732">Signal</keyword>
<keyword evidence="2" id="KW-0336">GPI-anchor</keyword>
<dbReference type="Proteomes" id="UP001153620">
    <property type="component" value="Chromosome 2"/>
</dbReference>
<evidence type="ECO:0008006" key="13">
    <source>
        <dbReference type="Google" id="ProtNLM"/>
    </source>
</evidence>
<dbReference type="InterPro" id="IPR031424">
    <property type="entry name" value="QVR-like"/>
</dbReference>
<dbReference type="Pfam" id="PF17064">
    <property type="entry name" value="QVR"/>
    <property type="match status" value="1"/>
</dbReference>
<proteinExistence type="predicted"/>
<sequence>MRKLLVLVIFNSLVASSVSLKCYNCMSSDGGNCEDTAQMQVKECEISASASSSLHAQPVCLKVVKDIRGFDHITKSCTFSGSLLDPCKQHLSAQHCSTCDTNLCNKSSNFFINSFFIFIAVLSNCLHVFHRIF</sequence>
<evidence type="ECO:0000256" key="10">
    <source>
        <dbReference type="SAM" id="SignalP"/>
    </source>
</evidence>
<evidence type="ECO:0000313" key="12">
    <source>
        <dbReference type="Proteomes" id="UP001153620"/>
    </source>
</evidence>
<feature type="signal peptide" evidence="10">
    <location>
        <begin position="1"/>
        <end position="19"/>
    </location>
</feature>
<evidence type="ECO:0000256" key="5">
    <source>
        <dbReference type="ARBA" id="ARBA00022989"/>
    </source>
</evidence>